<evidence type="ECO:0000313" key="2">
    <source>
        <dbReference type="EMBL" id="KAK8488452.1"/>
    </source>
</evidence>
<dbReference type="EMBL" id="JBBPBM010001002">
    <property type="protein sequence ID" value="KAK8488452.1"/>
    <property type="molecule type" value="Genomic_DNA"/>
</dbReference>
<dbReference type="Proteomes" id="UP001472677">
    <property type="component" value="Unassembled WGS sequence"/>
</dbReference>
<feature type="region of interest" description="Disordered" evidence="1">
    <location>
        <begin position="207"/>
        <end position="247"/>
    </location>
</feature>
<organism evidence="2 3">
    <name type="scientific">Hibiscus sabdariffa</name>
    <name type="common">roselle</name>
    <dbReference type="NCBI Taxonomy" id="183260"/>
    <lineage>
        <taxon>Eukaryota</taxon>
        <taxon>Viridiplantae</taxon>
        <taxon>Streptophyta</taxon>
        <taxon>Embryophyta</taxon>
        <taxon>Tracheophyta</taxon>
        <taxon>Spermatophyta</taxon>
        <taxon>Magnoliopsida</taxon>
        <taxon>eudicotyledons</taxon>
        <taxon>Gunneridae</taxon>
        <taxon>Pentapetalae</taxon>
        <taxon>rosids</taxon>
        <taxon>malvids</taxon>
        <taxon>Malvales</taxon>
        <taxon>Malvaceae</taxon>
        <taxon>Malvoideae</taxon>
        <taxon>Hibiscus</taxon>
    </lineage>
</organism>
<feature type="compositionally biased region" description="Polar residues" evidence="1">
    <location>
        <begin position="238"/>
        <end position="247"/>
    </location>
</feature>
<name>A0ABR2A617_9ROSI</name>
<reference evidence="2 3" key="1">
    <citation type="journal article" date="2024" name="G3 (Bethesda)">
        <title>Genome assembly of Hibiscus sabdariffa L. provides insights into metabolisms of medicinal natural products.</title>
        <authorList>
            <person name="Kim T."/>
        </authorList>
    </citation>
    <scope>NUCLEOTIDE SEQUENCE [LARGE SCALE GENOMIC DNA]</scope>
    <source>
        <strain evidence="2">TK-2024</strain>
        <tissue evidence="2">Old leaves</tissue>
    </source>
</reference>
<protein>
    <submittedName>
        <fullName evidence="2">Uncharacterized protein</fullName>
    </submittedName>
</protein>
<sequence length="247" mass="26117">MSAVGLDGFEVMWVAGSMVLLSFPDVASRRSFLSQAVLSTWFGCLEEWSASVEVVGQLSTSSRVWFDEVVEISAQVLRDRSQEVSVVSPHSHSSGERDGVISPCWHANQLWGLDSAGKDCAASAELVPMSAAKRNSPVGITLGDNREPIEKPEGIVREHGVVSPAVVTLGCAGATVAPVIGSAQGGVRTVKSVNSLVEALGSSAQQHVIATTRSRRGRGQPEKGNYPVEAGGEMVNDYLTNSDIQAR</sequence>
<proteinExistence type="predicted"/>
<keyword evidence="3" id="KW-1185">Reference proteome</keyword>
<accession>A0ABR2A617</accession>
<gene>
    <name evidence="2" type="ORF">V6N12_008163</name>
</gene>
<evidence type="ECO:0000313" key="3">
    <source>
        <dbReference type="Proteomes" id="UP001472677"/>
    </source>
</evidence>
<comment type="caution">
    <text evidence="2">The sequence shown here is derived from an EMBL/GenBank/DDBJ whole genome shotgun (WGS) entry which is preliminary data.</text>
</comment>
<evidence type="ECO:0000256" key="1">
    <source>
        <dbReference type="SAM" id="MobiDB-lite"/>
    </source>
</evidence>